<dbReference type="GO" id="GO:0031417">
    <property type="term" value="C:NatC complex"/>
    <property type="evidence" value="ECO:0007669"/>
    <property type="project" value="InterPro"/>
</dbReference>
<dbReference type="PANTHER" id="PTHR21373">
    <property type="entry name" value="GLUCOSE REPRESSIBLE PROTEIN MAK10"/>
    <property type="match status" value="1"/>
</dbReference>
<evidence type="ECO:0000256" key="5">
    <source>
        <dbReference type="SAM" id="MobiDB-lite"/>
    </source>
</evidence>
<evidence type="ECO:0000256" key="4">
    <source>
        <dbReference type="ARBA" id="ARBA00030494"/>
    </source>
</evidence>
<name>A0AAN8JPQ3_PATCE</name>
<dbReference type="EMBL" id="JAZGQO010000008">
    <property type="protein sequence ID" value="KAK6180141.1"/>
    <property type="molecule type" value="Genomic_DNA"/>
</dbReference>
<evidence type="ECO:0000256" key="3">
    <source>
        <dbReference type="ARBA" id="ARBA00022490"/>
    </source>
</evidence>
<evidence type="ECO:0000259" key="7">
    <source>
        <dbReference type="Pfam" id="PF25789"/>
    </source>
</evidence>
<keyword evidence="3" id="KW-0963">Cytoplasm</keyword>
<dbReference type="InterPro" id="IPR057982">
    <property type="entry name" value="TPR_NAA35"/>
</dbReference>
<dbReference type="PANTHER" id="PTHR21373:SF0">
    <property type="entry name" value="N-ALPHA-ACETYLTRANSFERASE 35, NATC AUXILIARY SUBUNIT"/>
    <property type="match status" value="1"/>
</dbReference>
<keyword evidence="9" id="KW-1185">Reference proteome</keyword>
<dbReference type="Pfam" id="PF25789">
    <property type="entry name" value="TPR_NAA35"/>
    <property type="match status" value="1"/>
</dbReference>
<evidence type="ECO:0000313" key="9">
    <source>
        <dbReference type="Proteomes" id="UP001347796"/>
    </source>
</evidence>
<comment type="similarity">
    <text evidence="2">Belongs to the MAK10 family.</text>
</comment>
<proteinExistence type="inferred from homology"/>
<dbReference type="InterPro" id="IPR007244">
    <property type="entry name" value="Naa35_N"/>
</dbReference>
<accession>A0AAN8JPQ3</accession>
<feature type="compositionally biased region" description="Basic residues" evidence="5">
    <location>
        <begin position="558"/>
        <end position="571"/>
    </location>
</feature>
<feature type="domain" description="NAA35-like N-terminal" evidence="6">
    <location>
        <begin position="42"/>
        <end position="135"/>
    </location>
</feature>
<evidence type="ECO:0000256" key="1">
    <source>
        <dbReference type="ARBA" id="ARBA00004496"/>
    </source>
</evidence>
<comment type="caution">
    <text evidence="8">The sequence shown here is derived from an EMBL/GenBank/DDBJ whole genome shotgun (WGS) entry which is preliminary data.</text>
</comment>
<feature type="region of interest" description="Disordered" evidence="5">
    <location>
        <begin position="552"/>
        <end position="571"/>
    </location>
</feature>
<evidence type="ECO:0000313" key="8">
    <source>
        <dbReference type="EMBL" id="KAK6180141.1"/>
    </source>
</evidence>
<feature type="domain" description="NAA35-like TPR repeats" evidence="7">
    <location>
        <begin position="339"/>
        <end position="722"/>
    </location>
</feature>
<dbReference type="Pfam" id="PF04112">
    <property type="entry name" value="Mak10"/>
    <property type="match status" value="1"/>
</dbReference>
<sequence length="725" mass="82890">MSVANSSNLSGCQINDTTVKPGYVWQDVTEDFMKASSDLDLGELLHDCSFGLFEAMSAIEMMDPKMDAGMMCNQIKRKVLTFEQAVEAGQLKVNNFTAAELIGVMDATMACLVTWLEGHSLAQTVFTNLFLHNPYIIEDRTLKAFSICMLKIVDVIRERVNRASVFEEEDFQPMSYGFKMAYDLTDVRTTGMMKEVEEELNKTLRSTRSKPGEERGSAVEQEHNLAQAVYSRVKFYRLFYSLLVIYTKEKLFQSDCIPQAQKILSQLEELISSIKATISYGIQPAEREATKNDYPTIVGFEPLINQRLLPPTFPRYTVIKDRSEAILYVEELVHHLNIVTTLPDITSLHAILDLFMEFSKSSPCVLARSILQLAVLPTNRRVFGNQPIVEYMKDTIRNFIAPPALSAKCSLHNNSQAKEYVDALLSQAVRPICTLIQITGHNRARQRDKWAHVLEELANLQEEADKVDAYLHGILVKTEPSRNHLACFGTWVLYHSLQSMIYYTLSGFELELYALYEYHYVYWYLHELLFAWLVSTLHRADNFLLENDMASDPAQKGRSNKKNKKKKRTKTLSKEITIAQAQQQMFGGYYKAVVGFRLSGKMNQPSFDFDCEEVRYSHRFAPFANVVTPPMVHYAQYKEMSDLRRYEPEPTAFDVYGSACKCFHQAKALLESLPVQTEEIQTLIKIAKTNFVVMKLLVGGHKKDSVTPPDFDFSQHRVYPIIKVL</sequence>
<comment type="subcellular location">
    <subcellularLocation>
        <location evidence="1">Cytoplasm</location>
    </subcellularLocation>
</comment>
<dbReference type="Proteomes" id="UP001347796">
    <property type="component" value="Unassembled WGS sequence"/>
</dbReference>
<reference evidence="8 9" key="1">
    <citation type="submission" date="2024-01" db="EMBL/GenBank/DDBJ databases">
        <title>The genome of the rayed Mediterranean limpet Patella caerulea (Linnaeus, 1758).</title>
        <authorList>
            <person name="Anh-Thu Weber A."/>
            <person name="Halstead-Nussloch G."/>
        </authorList>
    </citation>
    <scope>NUCLEOTIDE SEQUENCE [LARGE SCALE GENOMIC DNA]</scope>
    <source>
        <strain evidence="8">AATW-2023a</strain>
        <tissue evidence="8">Whole specimen</tissue>
    </source>
</reference>
<evidence type="ECO:0000256" key="2">
    <source>
        <dbReference type="ARBA" id="ARBA00006289"/>
    </source>
</evidence>
<gene>
    <name evidence="8" type="ORF">SNE40_012344</name>
</gene>
<dbReference type="AlphaFoldDB" id="A0AAN8JPQ3"/>
<evidence type="ECO:0000259" key="6">
    <source>
        <dbReference type="Pfam" id="PF04112"/>
    </source>
</evidence>
<protein>
    <recommendedName>
        <fullName evidence="4">Protein MAK10 homolog</fullName>
    </recommendedName>
</protein>
<dbReference type="InterPro" id="IPR057983">
    <property type="entry name" value="NAA35-like_N"/>
</dbReference>
<organism evidence="8 9">
    <name type="scientific">Patella caerulea</name>
    <name type="common">Rayed Mediterranean limpet</name>
    <dbReference type="NCBI Taxonomy" id="87958"/>
    <lineage>
        <taxon>Eukaryota</taxon>
        <taxon>Metazoa</taxon>
        <taxon>Spiralia</taxon>
        <taxon>Lophotrochozoa</taxon>
        <taxon>Mollusca</taxon>
        <taxon>Gastropoda</taxon>
        <taxon>Patellogastropoda</taxon>
        <taxon>Patelloidea</taxon>
        <taxon>Patellidae</taxon>
        <taxon>Patella</taxon>
    </lineage>
</organism>